<evidence type="ECO:0000313" key="6">
    <source>
        <dbReference type="EMBL" id="AYC35120.1"/>
    </source>
</evidence>
<dbReference type="InterPro" id="IPR027417">
    <property type="entry name" value="P-loop_NTPase"/>
</dbReference>
<dbReference type="SUPFAM" id="SSF52540">
    <property type="entry name" value="P-loop containing nucleoside triphosphate hydrolases"/>
    <property type="match status" value="1"/>
</dbReference>
<feature type="compositionally biased region" description="Basic and acidic residues" evidence="4">
    <location>
        <begin position="1"/>
        <end position="21"/>
    </location>
</feature>
<dbReference type="GO" id="GO:0005524">
    <property type="term" value="F:ATP binding"/>
    <property type="evidence" value="ECO:0007669"/>
    <property type="project" value="UniProtKB-KW"/>
</dbReference>
<dbReference type="OrthoDB" id="9802264at2"/>
<dbReference type="PROSITE" id="PS50893">
    <property type="entry name" value="ABC_TRANSPORTER_2"/>
    <property type="match status" value="1"/>
</dbReference>
<dbReference type="PANTHER" id="PTHR42781:SF4">
    <property type="entry name" value="SPERMIDINE_PUTRESCINE IMPORT ATP-BINDING PROTEIN POTA"/>
    <property type="match status" value="1"/>
</dbReference>
<evidence type="ECO:0000259" key="5">
    <source>
        <dbReference type="PROSITE" id="PS50893"/>
    </source>
</evidence>
<evidence type="ECO:0000256" key="1">
    <source>
        <dbReference type="ARBA" id="ARBA00022448"/>
    </source>
</evidence>
<protein>
    <submittedName>
        <fullName evidence="6">ABC transporter ATP-binding protein</fullName>
    </submittedName>
</protein>
<keyword evidence="1" id="KW-0813">Transport</keyword>
<dbReference type="InterPro" id="IPR017871">
    <property type="entry name" value="ABC_transporter-like_CS"/>
</dbReference>
<dbReference type="SMART" id="SM00382">
    <property type="entry name" value="AAA"/>
    <property type="match status" value="1"/>
</dbReference>
<keyword evidence="7" id="KW-1185">Reference proteome</keyword>
<dbReference type="Pfam" id="PF00005">
    <property type="entry name" value="ABC_tran"/>
    <property type="match status" value="1"/>
</dbReference>
<keyword evidence="3 6" id="KW-0067">ATP-binding</keyword>
<organism evidence="6 7">
    <name type="scientific">Pseudomonas cavernae</name>
    <dbReference type="NCBI Taxonomy" id="2320867"/>
    <lineage>
        <taxon>Bacteria</taxon>
        <taxon>Pseudomonadati</taxon>
        <taxon>Pseudomonadota</taxon>
        <taxon>Gammaproteobacteria</taxon>
        <taxon>Pseudomonadales</taxon>
        <taxon>Pseudomonadaceae</taxon>
        <taxon>Pseudomonas</taxon>
    </lineage>
</organism>
<dbReference type="InterPro" id="IPR003593">
    <property type="entry name" value="AAA+_ATPase"/>
</dbReference>
<reference evidence="7" key="1">
    <citation type="submission" date="2018-09" db="EMBL/GenBank/DDBJ databases">
        <authorList>
            <person name="Zhu H."/>
        </authorList>
    </citation>
    <scope>NUCLEOTIDE SEQUENCE [LARGE SCALE GENOMIC DNA]</scope>
    <source>
        <strain evidence="7">K2W31S-8</strain>
    </source>
</reference>
<dbReference type="CDD" id="cd03293">
    <property type="entry name" value="ABC_NrtD_SsuB_transporters"/>
    <property type="match status" value="1"/>
</dbReference>
<dbReference type="GO" id="GO:0016887">
    <property type="term" value="F:ATP hydrolysis activity"/>
    <property type="evidence" value="ECO:0007669"/>
    <property type="project" value="InterPro"/>
</dbReference>
<proteinExistence type="predicted"/>
<name>A0A385Z8X1_9PSED</name>
<accession>A0A385Z8X1</accession>
<evidence type="ECO:0000256" key="4">
    <source>
        <dbReference type="SAM" id="MobiDB-lite"/>
    </source>
</evidence>
<keyword evidence="2" id="KW-0547">Nucleotide-binding</keyword>
<feature type="region of interest" description="Disordered" evidence="4">
    <location>
        <begin position="1"/>
        <end position="49"/>
    </location>
</feature>
<evidence type="ECO:0000256" key="2">
    <source>
        <dbReference type="ARBA" id="ARBA00022741"/>
    </source>
</evidence>
<dbReference type="Gene3D" id="3.40.50.300">
    <property type="entry name" value="P-loop containing nucleotide triphosphate hydrolases"/>
    <property type="match status" value="1"/>
</dbReference>
<dbReference type="InterPro" id="IPR050093">
    <property type="entry name" value="ABC_SmlMolc_Importer"/>
</dbReference>
<evidence type="ECO:0000256" key="3">
    <source>
        <dbReference type="ARBA" id="ARBA00022840"/>
    </source>
</evidence>
<dbReference type="InterPro" id="IPR003439">
    <property type="entry name" value="ABC_transporter-like_ATP-bd"/>
</dbReference>
<dbReference type="PANTHER" id="PTHR42781">
    <property type="entry name" value="SPERMIDINE/PUTRESCINE IMPORT ATP-BINDING PROTEIN POTA"/>
    <property type="match status" value="1"/>
</dbReference>
<dbReference type="EMBL" id="CP032419">
    <property type="protein sequence ID" value="AYC35120.1"/>
    <property type="molecule type" value="Genomic_DNA"/>
</dbReference>
<dbReference type="PROSITE" id="PS00211">
    <property type="entry name" value="ABC_TRANSPORTER_1"/>
    <property type="match status" value="1"/>
</dbReference>
<gene>
    <name evidence="6" type="ORF">D3880_16970</name>
</gene>
<dbReference type="Proteomes" id="UP000265560">
    <property type="component" value="Chromosome"/>
</dbReference>
<sequence length="319" mass="34755">MARRPEHSDRSGQVVHEDRAHPAQTLASELPKAGPQGEQKRVTQPGARAAGNSSAFIQVKNVWQEYGDQTVLENLNLNIAEGEFCTLVGASGCGKSTFLRLLLGQERASRGQILLDGQPLAGEPDASRGVVFQRYSVFPHLSVLDNVAIGLELPRSPLFGRLFGQAKREAREQAAVLLKKVGLGHALDKYPSALSGGMQQRLAIAQALITKPRVLLLDEPFGALDPGIRKDMHELLLGLWHETRLTVFMVTHDLSEGFSLGTRILVFDKRRVDPHAPNAYGARITYDIPLNTDRRAARAAVDALPAHVTCHLQPALQGA</sequence>
<dbReference type="KEGG" id="pcav:D3880_16970"/>
<evidence type="ECO:0000313" key="7">
    <source>
        <dbReference type="Proteomes" id="UP000265560"/>
    </source>
</evidence>
<dbReference type="AlphaFoldDB" id="A0A385Z8X1"/>
<feature type="domain" description="ABC transporter" evidence="5">
    <location>
        <begin position="57"/>
        <end position="294"/>
    </location>
</feature>